<evidence type="ECO:0008006" key="3">
    <source>
        <dbReference type="Google" id="ProtNLM"/>
    </source>
</evidence>
<dbReference type="RefSeq" id="WP_211954788.1">
    <property type="nucleotide sequence ID" value="NZ_CAJPVI010000023.1"/>
</dbReference>
<comment type="caution">
    <text evidence="1">The sequence shown here is derived from an EMBL/GenBank/DDBJ whole genome shotgun (WGS) entry which is preliminary data.</text>
</comment>
<gene>
    <name evidence="1" type="ORF">LMG26411_03775</name>
</gene>
<organism evidence="1 2">
    <name type="scientific">Cupriavidus numazuensis</name>
    <dbReference type="NCBI Taxonomy" id="221992"/>
    <lineage>
        <taxon>Bacteria</taxon>
        <taxon>Pseudomonadati</taxon>
        <taxon>Pseudomonadota</taxon>
        <taxon>Betaproteobacteria</taxon>
        <taxon>Burkholderiales</taxon>
        <taxon>Burkholderiaceae</taxon>
        <taxon>Cupriavidus</taxon>
    </lineage>
</organism>
<accession>A0ABN7Q044</accession>
<sequence>MDRRTFLLLATALGFAGRVKAQPASGERYHAARDSRITLLYLGQATCVPCRGYEAEYFGRMHRMATSFPEFGEVDYLKLSMGSGKATVSASQLPDHLKWIATEQRDGAAVLQNRGTPFFAGIVDTEVWAQGDGVAALEGSVIPALRRAVQQKRSA</sequence>
<protein>
    <recommendedName>
        <fullName evidence="3">Thioredoxin-like fold domain-containing protein</fullName>
    </recommendedName>
</protein>
<dbReference type="EMBL" id="CAJPVI010000023">
    <property type="protein sequence ID" value="CAG2150655.1"/>
    <property type="molecule type" value="Genomic_DNA"/>
</dbReference>
<evidence type="ECO:0000313" key="1">
    <source>
        <dbReference type="EMBL" id="CAG2150655.1"/>
    </source>
</evidence>
<reference evidence="1 2" key="1">
    <citation type="submission" date="2021-03" db="EMBL/GenBank/DDBJ databases">
        <authorList>
            <person name="Peeters C."/>
        </authorList>
    </citation>
    <scope>NUCLEOTIDE SEQUENCE [LARGE SCALE GENOMIC DNA]</scope>
    <source>
        <strain evidence="1 2">LMG 26411</strain>
    </source>
</reference>
<keyword evidence="2" id="KW-1185">Reference proteome</keyword>
<dbReference type="Proteomes" id="UP000672657">
    <property type="component" value="Unassembled WGS sequence"/>
</dbReference>
<name>A0ABN7Q044_9BURK</name>
<proteinExistence type="predicted"/>
<evidence type="ECO:0000313" key="2">
    <source>
        <dbReference type="Proteomes" id="UP000672657"/>
    </source>
</evidence>